<gene>
    <name evidence="1" type="ORF">F5876DRAFT_83872</name>
</gene>
<proteinExistence type="predicted"/>
<accession>A0ACC1THI4</accession>
<organism evidence="1 2">
    <name type="scientific">Lentinula aff. lateritia</name>
    <dbReference type="NCBI Taxonomy" id="2804960"/>
    <lineage>
        <taxon>Eukaryota</taxon>
        <taxon>Fungi</taxon>
        <taxon>Dikarya</taxon>
        <taxon>Basidiomycota</taxon>
        <taxon>Agaricomycotina</taxon>
        <taxon>Agaricomycetes</taxon>
        <taxon>Agaricomycetidae</taxon>
        <taxon>Agaricales</taxon>
        <taxon>Marasmiineae</taxon>
        <taxon>Omphalotaceae</taxon>
        <taxon>Lentinula</taxon>
    </lineage>
</organism>
<dbReference type="Proteomes" id="UP001163835">
    <property type="component" value="Unassembled WGS sequence"/>
</dbReference>
<reference evidence="1" key="1">
    <citation type="submission" date="2022-09" db="EMBL/GenBank/DDBJ databases">
        <title>A Global Phylogenomic Analysis of the Shiitake Genus Lentinula.</title>
        <authorList>
            <consortium name="DOE Joint Genome Institute"/>
            <person name="Sierra-Patev S."/>
            <person name="Min B."/>
            <person name="Naranjo-Ortiz M."/>
            <person name="Looney B."/>
            <person name="Konkel Z."/>
            <person name="Slot J.C."/>
            <person name="Sakamoto Y."/>
            <person name="Steenwyk J.L."/>
            <person name="Rokas A."/>
            <person name="Carro J."/>
            <person name="Camarero S."/>
            <person name="Ferreira P."/>
            <person name="Molpeceres G."/>
            <person name="Ruiz-Duenas F.J."/>
            <person name="Serrano A."/>
            <person name="Henrissat B."/>
            <person name="Drula E."/>
            <person name="Hughes K.W."/>
            <person name="Mata J.L."/>
            <person name="Ishikawa N.K."/>
            <person name="Vargas-Isla R."/>
            <person name="Ushijima S."/>
            <person name="Smith C.A."/>
            <person name="Ahrendt S."/>
            <person name="Andreopoulos W."/>
            <person name="He G."/>
            <person name="Labutti K."/>
            <person name="Lipzen A."/>
            <person name="Ng V."/>
            <person name="Riley R."/>
            <person name="Sandor L."/>
            <person name="Barry K."/>
            <person name="Martinez A.T."/>
            <person name="Xiao Y."/>
            <person name="Gibbons J.G."/>
            <person name="Terashima K."/>
            <person name="Grigoriev I.V."/>
            <person name="Hibbett D.S."/>
        </authorList>
    </citation>
    <scope>NUCLEOTIDE SEQUENCE</scope>
    <source>
        <strain evidence="1">TMI1499</strain>
    </source>
</reference>
<keyword evidence="2" id="KW-1185">Reference proteome</keyword>
<sequence>MESQLAQGLANIQSLWEVMTRTNQYLHQLLRRQDEMNGRLIAIETRLAMASLATPGPSSSKEEEEEKSDEEESEDEDSKEEGGKPAPKKVQVAELEKEGGELALKMVAMTTSKGEK</sequence>
<evidence type="ECO:0000313" key="2">
    <source>
        <dbReference type="Proteomes" id="UP001163835"/>
    </source>
</evidence>
<name>A0ACC1THI4_9AGAR</name>
<evidence type="ECO:0000313" key="1">
    <source>
        <dbReference type="EMBL" id="KAJ3804048.1"/>
    </source>
</evidence>
<dbReference type="EMBL" id="MU796366">
    <property type="protein sequence ID" value="KAJ3804048.1"/>
    <property type="molecule type" value="Genomic_DNA"/>
</dbReference>
<comment type="caution">
    <text evidence="1">The sequence shown here is derived from an EMBL/GenBank/DDBJ whole genome shotgun (WGS) entry which is preliminary data.</text>
</comment>
<protein>
    <submittedName>
        <fullName evidence="1">Uncharacterized protein</fullName>
    </submittedName>
</protein>